<feature type="transmembrane region" description="Helical" evidence="1">
    <location>
        <begin position="152"/>
        <end position="174"/>
    </location>
</feature>
<evidence type="ECO:0000313" key="2">
    <source>
        <dbReference type="EMBL" id="EJY57362.1"/>
    </source>
</evidence>
<feature type="transmembrane region" description="Helical" evidence="1">
    <location>
        <begin position="63"/>
        <end position="84"/>
    </location>
</feature>
<gene>
    <name evidence="2" type="primary">GPROR92</name>
    <name evidence="2" type="ORF">AaeL_AAEL017065</name>
</gene>
<proteinExistence type="predicted"/>
<dbReference type="EMBL" id="CH477211">
    <property type="protein sequence ID" value="EJY57362.1"/>
    <property type="molecule type" value="Genomic_DNA"/>
</dbReference>
<dbReference type="Proteomes" id="UP000682892">
    <property type="component" value="Unassembled WGS sequence"/>
</dbReference>
<feature type="transmembrane region" description="Helical" evidence="1">
    <location>
        <begin position="194"/>
        <end position="214"/>
    </location>
</feature>
<reference evidence="2" key="3">
    <citation type="submission" date="2012-09" db="EMBL/GenBank/DDBJ databases">
        <authorList>
            <consortium name="VectorBase"/>
        </authorList>
    </citation>
    <scope>NUCLEOTIDE SEQUENCE</scope>
    <source>
        <strain evidence="2">Liverpool</strain>
    </source>
</reference>
<keyword evidence="1" id="KW-0812">Transmembrane</keyword>
<evidence type="ECO:0000256" key="1">
    <source>
        <dbReference type="SAM" id="Phobius"/>
    </source>
</evidence>
<name>A0A1S7UF11_AEDAE</name>
<reference evidence="2" key="1">
    <citation type="submission" date="2005-10" db="EMBL/GenBank/DDBJ databases">
        <authorList>
            <person name="Loftus B.J."/>
            <person name="Nene V.M."/>
            <person name="Hannick L.I."/>
            <person name="Bidwell S."/>
            <person name="Haas B."/>
            <person name="Amedeo P."/>
            <person name="Orvis J."/>
            <person name="Wortman J.R."/>
            <person name="White O.R."/>
            <person name="Salzberg S."/>
            <person name="Shumway M."/>
            <person name="Koo H."/>
            <person name="Zhao Y."/>
            <person name="Holmes M."/>
            <person name="Miller J."/>
            <person name="Schatz M."/>
            <person name="Pop M."/>
            <person name="Pai G."/>
            <person name="Utterback T."/>
            <person name="Rogers Y.-H."/>
            <person name="Kravitz S."/>
            <person name="Fraser C.M."/>
        </authorList>
    </citation>
    <scope>NUCLEOTIDE SEQUENCE</scope>
    <source>
        <strain evidence="2">Liverpool</strain>
    </source>
</reference>
<sequence>MATLINGLNFVQDWLSVKWRIVFSRLWYYESNTDVFYYVNFISMISGIHYKSQTKWKQLAWKVYHNFAITHFLIPFLSAVEIVIRHRDAIAVIWCGIVFFIGLAGCAHKHILCGSYKTILEVRKFIKSGTSSTSDPEFDCAKRRTFFRVTQTISLVVIFIIIMDELLSPAVVLHDDRYFNLPTFLCVSNLTANRLLRCVYLVIFIPIWVSKAYVALVETTALVAGCRSELTIFAKAFEEFLNDTIMNVETESHDVFWESFKVNLRYQVKHHISHIENQCRVNKLLSEFFMVTYYRDVIVIGAMIFIIFLDGLSARSAVIVLSFYAFFAECWWWSILSEFSENINSSIEEHLIDLLIAIPYSRPYHSDYQQTRTTLLIMKIITSDCTSVKYAGVFDVNIQVFSQLVNISYSLLTFLLQVDI</sequence>
<keyword evidence="1" id="KW-0472">Membrane</keyword>
<feature type="transmembrane region" description="Helical" evidence="1">
    <location>
        <begin position="90"/>
        <end position="107"/>
    </location>
</feature>
<dbReference type="AlphaFoldDB" id="A0A1S7UF11"/>
<reference evidence="2" key="2">
    <citation type="journal article" date="2007" name="Science">
        <title>Genome sequence of Aedes aegypti, a major arbovirus vector.</title>
        <authorList>
            <person name="Nene V."/>
            <person name="Wortman J.R."/>
            <person name="Lawson D."/>
            <person name="Haas B."/>
            <person name="Kodira C."/>
            <person name="Tu Z.J."/>
            <person name="Loftus B."/>
            <person name="Xi Z."/>
            <person name="Megy K."/>
            <person name="Grabherr M."/>
            <person name="Ren Q."/>
            <person name="Zdobnov E.M."/>
            <person name="Lobo N.F."/>
            <person name="Campbell K.S."/>
            <person name="Brown S.E."/>
            <person name="Bonaldo M.F."/>
            <person name="Zhu J."/>
            <person name="Sinkins S.P."/>
            <person name="Hogenkamp D.G."/>
            <person name="Amedeo P."/>
            <person name="Arensburger P."/>
            <person name="Atkinson P.W."/>
            <person name="Bidwell S."/>
            <person name="Biedler J."/>
            <person name="Birney E."/>
            <person name="Bruggner R.V."/>
            <person name="Costas J."/>
            <person name="Coy M.R."/>
            <person name="Crabtree J."/>
            <person name="Crawford M."/>
            <person name="Debruyn B."/>
            <person name="Decaprio D."/>
            <person name="Eiglmeier K."/>
            <person name="Eisenstadt E."/>
            <person name="El-Dorry H."/>
            <person name="Gelbart W.M."/>
            <person name="Gomes S.L."/>
            <person name="Hammond M."/>
            <person name="Hannick L.I."/>
            <person name="Hogan J.R."/>
            <person name="Holmes M.H."/>
            <person name="Jaffe D."/>
            <person name="Johnston J.S."/>
            <person name="Kennedy R.C."/>
            <person name="Koo H."/>
            <person name="Kravitz S."/>
            <person name="Kriventseva E.V."/>
            <person name="Kulp D."/>
            <person name="Labutti K."/>
            <person name="Lee E."/>
            <person name="Li S."/>
            <person name="Lovin D.D."/>
            <person name="Mao C."/>
            <person name="Mauceli E."/>
            <person name="Menck C.F."/>
            <person name="Miller J.R."/>
            <person name="Montgomery P."/>
            <person name="Mori A."/>
            <person name="Nascimento A.L."/>
            <person name="Naveira H.F."/>
            <person name="Nusbaum C."/>
            <person name="O'leary S."/>
            <person name="Orvis J."/>
            <person name="Pertea M."/>
            <person name="Quesneville H."/>
            <person name="Reidenbach K.R."/>
            <person name="Rogers Y.H."/>
            <person name="Roth C.W."/>
            <person name="Schneider J.R."/>
            <person name="Schatz M."/>
            <person name="Shumway M."/>
            <person name="Stanke M."/>
            <person name="Stinson E.O."/>
            <person name="Tubio J.M."/>
            <person name="Vanzee J.P."/>
            <person name="Verjovski-Almeida S."/>
            <person name="Werner D."/>
            <person name="White O."/>
            <person name="Wyder S."/>
            <person name="Zeng Q."/>
            <person name="Zhao Q."/>
            <person name="Zhao Y."/>
            <person name="Hill C.A."/>
            <person name="Raikhel A.S."/>
            <person name="Soares M.B."/>
            <person name="Knudson D.L."/>
            <person name="Lee N.H."/>
            <person name="Galagan J."/>
            <person name="Salzberg S.L."/>
            <person name="Paulsen I.T."/>
            <person name="Dimopoulos G."/>
            <person name="Collins F.H."/>
            <person name="Birren B."/>
            <person name="Fraser-Liggett C.M."/>
            <person name="Severson D.W."/>
        </authorList>
    </citation>
    <scope>NUCLEOTIDE SEQUENCE [LARGE SCALE GENOMIC DNA]</scope>
    <source>
        <strain evidence="2">Liverpool</strain>
    </source>
</reference>
<organism evidence="2 3">
    <name type="scientific">Aedes aegypti</name>
    <name type="common">Yellowfever mosquito</name>
    <name type="synonym">Culex aegypti</name>
    <dbReference type="NCBI Taxonomy" id="7159"/>
    <lineage>
        <taxon>Eukaryota</taxon>
        <taxon>Metazoa</taxon>
        <taxon>Ecdysozoa</taxon>
        <taxon>Arthropoda</taxon>
        <taxon>Hexapoda</taxon>
        <taxon>Insecta</taxon>
        <taxon>Pterygota</taxon>
        <taxon>Neoptera</taxon>
        <taxon>Endopterygota</taxon>
        <taxon>Diptera</taxon>
        <taxon>Nematocera</taxon>
        <taxon>Culicoidea</taxon>
        <taxon>Culicidae</taxon>
        <taxon>Culicinae</taxon>
        <taxon>Aedini</taxon>
        <taxon>Aedes</taxon>
        <taxon>Stegomyia</taxon>
    </lineage>
</organism>
<feature type="transmembrane region" description="Helical" evidence="1">
    <location>
        <begin position="35"/>
        <end position="51"/>
    </location>
</feature>
<protein>
    <submittedName>
        <fullName evidence="2">AAEL017065-PA</fullName>
    </submittedName>
</protein>
<evidence type="ECO:0000313" key="3">
    <source>
        <dbReference type="Proteomes" id="UP000682892"/>
    </source>
</evidence>
<feature type="transmembrane region" description="Helical" evidence="1">
    <location>
        <begin position="293"/>
        <end position="312"/>
    </location>
</feature>
<keyword evidence="1" id="KW-1133">Transmembrane helix</keyword>
<accession>A0A1S7UF11</accession>